<dbReference type="InterPro" id="IPR036928">
    <property type="entry name" value="AS_sf"/>
</dbReference>
<evidence type="ECO:0000259" key="2">
    <source>
        <dbReference type="Pfam" id="PF01425"/>
    </source>
</evidence>
<gene>
    <name evidence="3" type="ORF">GCM10009544_33720</name>
</gene>
<evidence type="ECO:0000313" key="3">
    <source>
        <dbReference type="EMBL" id="GAA0468738.1"/>
    </source>
</evidence>
<organism evidence="3 4">
    <name type="scientific">Streptomyces stramineus</name>
    <dbReference type="NCBI Taxonomy" id="173861"/>
    <lineage>
        <taxon>Bacteria</taxon>
        <taxon>Bacillati</taxon>
        <taxon>Actinomycetota</taxon>
        <taxon>Actinomycetes</taxon>
        <taxon>Kitasatosporales</taxon>
        <taxon>Streptomycetaceae</taxon>
        <taxon>Streptomyces</taxon>
    </lineage>
</organism>
<feature type="domain" description="Amidase" evidence="2">
    <location>
        <begin position="25"/>
        <end position="464"/>
    </location>
</feature>
<reference evidence="4" key="1">
    <citation type="journal article" date="2019" name="Int. J. Syst. Evol. Microbiol.">
        <title>The Global Catalogue of Microorganisms (GCM) 10K type strain sequencing project: providing services to taxonomists for standard genome sequencing and annotation.</title>
        <authorList>
            <consortium name="The Broad Institute Genomics Platform"/>
            <consortium name="The Broad Institute Genome Sequencing Center for Infectious Disease"/>
            <person name="Wu L."/>
            <person name="Ma J."/>
        </authorList>
    </citation>
    <scope>NUCLEOTIDE SEQUENCE [LARGE SCALE GENOMIC DNA]</scope>
    <source>
        <strain evidence="4">JCM 10649</strain>
    </source>
</reference>
<proteinExistence type="inferred from homology"/>
<dbReference type="PANTHER" id="PTHR11895:SF7">
    <property type="entry name" value="GLUTAMYL-TRNA(GLN) AMIDOTRANSFERASE SUBUNIT A, MITOCHONDRIAL"/>
    <property type="match status" value="1"/>
</dbReference>
<dbReference type="InterPro" id="IPR023631">
    <property type="entry name" value="Amidase_dom"/>
</dbReference>
<protein>
    <submittedName>
        <fullName evidence="3">Amidase</fullName>
    </submittedName>
</protein>
<keyword evidence="4" id="KW-1185">Reference proteome</keyword>
<dbReference type="Gene3D" id="3.90.1300.10">
    <property type="entry name" value="Amidase signature (AS) domain"/>
    <property type="match status" value="1"/>
</dbReference>
<evidence type="ECO:0000313" key="4">
    <source>
        <dbReference type="Proteomes" id="UP001499895"/>
    </source>
</evidence>
<accession>A0ABP3K2A1</accession>
<dbReference type="PANTHER" id="PTHR11895">
    <property type="entry name" value="TRANSAMIDASE"/>
    <property type="match status" value="1"/>
</dbReference>
<dbReference type="InterPro" id="IPR020556">
    <property type="entry name" value="Amidase_CS"/>
</dbReference>
<comment type="caution">
    <text evidence="3">The sequence shown here is derived from an EMBL/GenBank/DDBJ whole genome shotgun (WGS) entry which is preliminary data.</text>
</comment>
<dbReference type="EMBL" id="BAAAHB010000034">
    <property type="protein sequence ID" value="GAA0468738.1"/>
    <property type="molecule type" value="Genomic_DNA"/>
</dbReference>
<name>A0ABP3K2A1_9ACTN</name>
<sequence>MDDLASLTATQLAALIRNRSVSPVEAVRGSLERIERLNPSVNAFVTVCGDEALAAAEQAEREVMSGAELGPLHGVPIAAKDLDPVDGVRITRGSRLFADDVAQETILCVDRLVRGGAIVVGKTNTPEFGFKATTDNALFGPTSTPFNLSMNAGGSSGGSAAAVASGMVPLAQGSDAGGSLRVPGAFCGVFTMMTTFGRVAVPARPNAFRRYNPMVCYAPLARSVEDAVLGLDLMSGPHSRDPYSFPVTDTLASAMEPSLAGMRIAYLPDLGGYPVEPEVERIVRDALPALKEAGAEIIEPDFRLPMPHGELTAMWRRYLSLCHAESAEVTRRLGMDFLGEEGRVIDPEYLDSVRTGAALTAVDFRLGDLLRTQILEAFEAVFDDFDLIVSPVNSVAGIPNDTTRTTVGPRQVQGEDVDHLVGWSLTSPFNLIGSPAATIPAGFASNGVPVGLQLAARRHNDHAVVRGATAFQARAPWQNHYRTLWGSLSSGS</sequence>
<evidence type="ECO:0000256" key="1">
    <source>
        <dbReference type="ARBA" id="ARBA00009199"/>
    </source>
</evidence>
<dbReference type="InterPro" id="IPR000120">
    <property type="entry name" value="Amidase"/>
</dbReference>
<dbReference type="SUPFAM" id="SSF75304">
    <property type="entry name" value="Amidase signature (AS) enzymes"/>
    <property type="match status" value="1"/>
</dbReference>
<dbReference type="Proteomes" id="UP001499895">
    <property type="component" value="Unassembled WGS sequence"/>
</dbReference>
<dbReference type="PROSITE" id="PS00571">
    <property type="entry name" value="AMIDASES"/>
    <property type="match status" value="1"/>
</dbReference>
<comment type="similarity">
    <text evidence="1">Belongs to the amidase family.</text>
</comment>
<dbReference type="Pfam" id="PF01425">
    <property type="entry name" value="Amidase"/>
    <property type="match status" value="1"/>
</dbReference>